<proteinExistence type="predicted"/>
<dbReference type="InterPro" id="IPR011991">
    <property type="entry name" value="ArsR-like_HTH"/>
</dbReference>
<dbReference type="PROSITE" id="PS50987">
    <property type="entry name" value="HTH_ARSR_2"/>
    <property type="match status" value="1"/>
</dbReference>
<protein>
    <submittedName>
        <fullName evidence="2">DNA-binding helix-turn-helix protein</fullName>
    </submittedName>
</protein>
<dbReference type="SMART" id="SM00418">
    <property type="entry name" value="HTH_ARSR"/>
    <property type="match status" value="1"/>
</dbReference>
<dbReference type="Pfam" id="PF12840">
    <property type="entry name" value="HTH_20"/>
    <property type="match status" value="1"/>
</dbReference>
<dbReference type="PANTHER" id="PTHR38600">
    <property type="entry name" value="TRANSCRIPTIONAL REGULATORY PROTEIN"/>
    <property type="match status" value="1"/>
</dbReference>
<dbReference type="InterPro" id="IPR036390">
    <property type="entry name" value="WH_DNA-bd_sf"/>
</dbReference>
<organism evidence="2 3">
    <name type="scientific">Leptospira terpstrae serovar Hualin str. LT 11-33 = ATCC 700639</name>
    <dbReference type="NCBI Taxonomy" id="1257025"/>
    <lineage>
        <taxon>Bacteria</taxon>
        <taxon>Pseudomonadati</taxon>
        <taxon>Spirochaetota</taxon>
        <taxon>Spirochaetia</taxon>
        <taxon>Leptospirales</taxon>
        <taxon>Leptospiraceae</taxon>
        <taxon>Leptospira</taxon>
    </lineage>
</organism>
<dbReference type="PRINTS" id="PR00778">
    <property type="entry name" value="HTHARSR"/>
</dbReference>
<dbReference type="NCBIfam" id="NF033788">
    <property type="entry name" value="HTH_metalloreg"/>
    <property type="match status" value="1"/>
</dbReference>
<feature type="domain" description="HTH arsR-type" evidence="1">
    <location>
        <begin position="1"/>
        <end position="95"/>
    </location>
</feature>
<comment type="caution">
    <text evidence="2">The sequence shown here is derived from an EMBL/GenBank/DDBJ whole genome shotgun (WGS) entry which is preliminary data.</text>
</comment>
<dbReference type="STRING" id="1257025.LEP1GSC203_0805"/>
<accession>N1VKL9</accession>
<dbReference type="GO" id="GO:0003677">
    <property type="term" value="F:DNA binding"/>
    <property type="evidence" value="ECO:0007669"/>
    <property type="project" value="UniProtKB-KW"/>
</dbReference>
<keyword evidence="3" id="KW-1185">Reference proteome</keyword>
<evidence type="ECO:0000313" key="2">
    <source>
        <dbReference type="EMBL" id="EMY60264.1"/>
    </source>
</evidence>
<dbReference type="InterPro" id="IPR036388">
    <property type="entry name" value="WH-like_DNA-bd_sf"/>
</dbReference>
<dbReference type="SUPFAM" id="SSF46785">
    <property type="entry name" value="Winged helix' DNA-binding domain"/>
    <property type="match status" value="1"/>
</dbReference>
<keyword evidence="2" id="KW-0238">DNA-binding</keyword>
<sequence length="116" mass="12991">MMKSKIFGLETIFHALADRSRLGMVERLSSGPASVKELAEPLEMALPSVLKHLKVLEEGGIVISEKLGRVRTYRLDPTKLSSIDSWVEERKAAWNQSFDRLGNFLIESSDENSDGE</sequence>
<dbReference type="PANTHER" id="PTHR38600:SF1">
    <property type="entry name" value="TRANSCRIPTIONAL REGULATORY PROTEIN"/>
    <property type="match status" value="1"/>
</dbReference>
<dbReference type="Gene3D" id="1.10.10.10">
    <property type="entry name" value="Winged helix-like DNA-binding domain superfamily/Winged helix DNA-binding domain"/>
    <property type="match status" value="1"/>
</dbReference>
<evidence type="ECO:0000313" key="3">
    <source>
        <dbReference type="Proteomes" id="UP000012371"/>
    </source>
</evidence>
<reference evidence="2" key="1">
    <citation type="submission" date="2013-03" db="EMBL/GenBank/DDBJ databases">
        <authorList>
            <person name="Harkins D.M."/>
            <person name="Durkin A.S."/>
            <person name="Brinkac L.M."/>
            <person name="Haft D.H."/>
            <person name="Selengut J.D."/>
            <person name="Sanka R."/>
            <person name="DePew J."/>
            <person name="Purushe J."/>
            <person name="Hartskeerl R.A."/>
            <person name="Ahmed A."/>
            <person name="van der Linden H."/>
            <person name="Goris M.G.A."/>
            <person name="Vinetz J.M."/>
            <person name="Sutton G.G."/>
            <person name="Nierman W.C."/>
            <person name="Fouts D.E."/>
        </authorList>
    </citation>
    <scope>NUCLEOTIDE SEQUENCE [LARGE SCALE GENOMIC DNA]</scope>
    <source>
        <strain evidence="2">LT 11-33</strain>
    </source>
</reference>
<dbReference type="EMBL" id="AOGW02000018">
    <property type="protein sequence ID" value="EMY60264.1"/>
    <property type="molecule type" value="Genomic_DNA"/>
</dbReference>
<dbReference type="AlphaFoldDB" id="N1VKL9"/>
<dbReference type="CDD" id="cd00090">
    <property type="entry name" value="HTH_ARSR"/>
    <property type="match status" value="1"/>
</dbReference>
<evidence type="ECO:0000259" key="1">
    <source>
        <dbReference type="PROSITE" id="PS50987"/>
    </source>
</evidence>
<dbReference type="Proteomes" id="UP000012371">
    <property type="component" value="Unassembled WGS sequence"/>
</dbReference>
<name>N1VKL9_9LEPT</name>
<gene>
    <name evidence="2" type="ORF">LEP1GSC203_0805</name>
</gene>
<dbReference type="InterPro" id="IPR001845">
    <property type="entry name" value="HTH_ArsR_DNA-bd_dom"/>
</dbReference>
<dbReference type="GO" id="GO:0003700">
    <property type="term" value="F:DNA-binding transcription factor activity"/>
    <property type="evidence" value="ECO:0007669"/>
    <property type="project" value="InterPro"/>
</dbReference>